<protein>
    <submittedName>
        <fullName evidence="2">Uncharacterized protein</fullName>
    </submittedName>
</protein>
<name>A0A9X1SJI6_9BACT</name>
<evidence type="ECO:0000256" key="1">
    <source>
        <dbReference type="SAM" id="SignalP"/>
    </source>
</evidence>
<feature type="signal peptide" evidence="1">
    <location>
        <begin position="1"/>
        <end position="22"/>
    </location>
</feature>
<comment type="caution">
    <text evidence="2">The sequence shown here is derived from an EMBL/GenBank/DDBJ whole genome shotgun (WGS) entry which is preliminary data.</text>
</comment>
<proteinExistence type="predicted"/>
<dbReference type="RefSeq" id="WP_230224865.1">
    <property type="nucleotide sequence ID" value="NZ_JAJKFT010000010.1"/>
</dbReference>
<keyword evidence="3" id="KW-1185">Reference proteome</keyword>
<gene>
    <name evidence="2" type="ORF">LOC68_26725</name>
</gene>
<accession>A0A9X1SJI6</accession>
<reference evidence="2" key="1">
    <citation type="submission" date="2021-11" db="EMBL/GenBank/DDBJ databases">
        <title>Genome sequence.</title>
        <authorList>
            <person name="Sun Q."/>
        </authorList>
    </citation>
    <scope>NUCLEOTIDE SEQUENCE</scope>
    <source>
        <strain evidence="2">JC732</strain>
    </source>
</reference>
<sequence>MRNRIIQLVAFGLLMIPAAAMAQTVTTYYYGAPTPIIYTPPSAVPVTRYYAPTPVRVYSPYYGSPQPIIYGRPTYQFYSPYGGTEVRVPGQPVLNTLRTIVP</sequence>
<dbReference type="EMBL" id="JAJKFT010000010">
    <property type="protein sequence ID" value="MCC9632006.1"/>
    <property type="molecule type" value="Genomic_DNA"/>
</dbReference>
<organism evidence="2 3">
    <name type="scientific">Blastopirellula sediminis</name>
    <dbReference type="NCBI Taxonomy" id="2894196"/>
    <lineage>
        <taxon>Bacteria</taxon>
        <taxon>Pseudomonadati</taxon>
        <taxon>Planctomycetota</taxon>
        <taxon>Planctomycetia</taxon>
        <taxon>Pirellulales</taxon>
        <taxon>Pirellulaceae</taxon>
        <taxon>Blastopirellula</taxon>
    </lineage>
</organism>
<feature type="chain" id="PRO_5040765265" evidence="1">
    <location>
        <begin position="23"/>
        <end position="102"/>
    </location>
</feature>
<evidence type="ECO:0000313" key="3">
    <source>
        <dbReference type="Proteomes" id="UP001139103"/>
    </source>
</evidence>
<dbReference type="Proteomes" id="UP001139103">
    <property type="component" value="Unassembled WGS sequence"/>
</dbReference>
<dbReference type="AlphaFoldDB" id="A0A9X1SJI6"/>
<keyword evidence="1" id="KW-0732">Signal</keyword>
<evidence type="ECO:0000313" key="2">
    <source>
        <dbReference type="EMBL" id="MCC9632006.1"/>
    </source>
</evidence>